<dbReference type="CDD" id="cd00586">
    <property type="entry name" value="4HBT"/>
    <property type="match status" value="1"/>
</dbReference>
<evidence type="ECO:0000313" key="3">
    <source>
        <dbReference type="EMBL" id="MBI8988716.1"/>
    </source>
</evidence>
<sequence>MANSSDRNTGNAPVHTAEVHVRWSDFDRFGHLNNAAYIELAQEARNIFALEEFIGRGHDVPAVFIRRLAASYMSPILPDTSTVVVETRVTRVGRTSFTTSQSIIDRHGTVACVIECVQIAVDLKTSTPRAITANELKVLSRAAGTDVPGEADATGEGTVHE</sequence>
<accession>A0A934M483</accession>
<protein>
    <submittedName>
        <fullName evidence="3">Acyl-CoA thioesterase</fullName>
    </submittedName>
</protein>
<comment type="caution">
    <text evidence="3">The sequence shown here is derived from an EMBL/GenBank/DDBJ whole genome shotgun (WGS) entry which is preliminary data.</text>
</comment>
<dbReference type="AlphaFoldDB" id="A0A934M483"/>
<organism evidence="3 4">
    <name type="scientific">Corynebacterium meridianum</name>
    <dbReference type="NCBI Taxonomy" id="2765363"/>
    <lineage>
        <taxon>Bacteria</taxon>
        <taxon>Bacillati</taxon>
        <taxon>Actinomycetota</taxon>
        <taxon>Actinomycetes</taxon>
        <taxon>Mycobacteriales</taxon>
        <taxon>Corynebacteriaceae</taxon>
        <taxon>Corynebacterium</taxon>
    </lineage>
</organism>
<keyword evidence="4" id="KW-1185">Reference proteome</keyword>
<dbReference type="PANTHER" id="PTHR31793">
    <property type="entry name" value="4-HYDROXYBENZOYL-COA THIOESTERASE FAMILY MEMBER"/>
    <property type="match status" value="1"/>
</dbReference>
<dbReference type="InterPro" id="IPR029069">
    <property type="entry name" value="HotDog_dom_sf"/>
</dbReference>
<evidence type="ECO:0000313" key="4">
    <source>
        <dbReference type="Proteomes" id="UP000645966"/>
    </source>
</evidence>
<comment type="similarity">
    <text evidence="1">Belongs to the 4-hydroxybenzoyl-CoA thioesterase family.</text>
</comment>
<gene>
    <name evidence="3" type="ORF">JDV75_02905</name>
</gene>
<dbReference type="Proteomes" id="UP000645966">
    <property type="component" value="Unassembled WGS sequence"/>
</dbReference>
<dbReference type="GO" id="GO:0047617">
    <property type="term" value="F:fatty acyl-CoA hydrolase activity"/>
    <property type="evidence" value="ECO:0007669"/>
    <property type="project" value="TreeGrafter"/>
</dbReference>
<evidence type="ECO:0000256" key="2">
    <source>
        <dbReference type="ARBA" id="ARBA00022801"/>
    </source>
</evidence>
<dbReference type="InterPro" id="IPR050563">
    <property type="entry name" value="4-hydroxybenzoyl-CoA_TE"/>
</dbReference>
<keyword evidence="2" id="KW-0378">Hydrolase</keyword>
<name>A0A934M483_9CORY</name>
<reference evidence="3" key="1">
    <citation type="submission" date="2020-12" db="EMBL/GenBank/DDBJ databases">
        <title>Genome public.</title>
        <authorList>
            <person name="Sun Q."/>
        </authorList>
    </citation>
    <scope>NUCLEOTIDE SEQUENCE</scope>
    <source>
        <strain evidence="3">CCM 8863</strain>
    </source>
</reference>
<evidence type="ECO:0000256" key="1">
    <source>
        <dbReference type="ARBA" id="ARBA00005953"/>
    </source>
</evidence>
<dbReference type="EMBL" id="JAEIOS010000010">
    <property type="protein sequence ID" value="MBI8988716.1"/>
    <property type="molecule type" value="Genomic_DNA"/>
</dbReference>
<dbReference type="PANTHER" id="PTHR31793:SF27">
    <property type="entry name" value="NOVEL THIOESTERASE SUPERFAMILY DOMAIN AND SAPOSIN A-TYPE DOMAIN CONTAINING PROTEIN (0610012H03RIK)"/>
    <property type="match status" value="1"/>
</dbReference>
<dbReference type="Gene3D" id="3.10.129.10">
    <property type="entry name" value="Hotdog Thioesterase"/>
    <property type="match status" value="1"/>
</dbReference>
<proteinExistence type="inferred from homology"/>
<dbReference type="RefSeq" id="WP_198737762.1">
    <property type="nucleotide sequence ID" value="NZ_JAEIOS010000010.1"/>
</dbReference>
<dbReference type="SUPFAM" id="SSF54637">
    <property type="entry name" value="Thioesterase/thiol ester dehydrase-isomerase"/>
    <property type="match status" value="1"/>
</dbReference>
<dbReference type="Pfam" id="PF13279">
    <property type="entry name" value="4HBT_2"/>
    <property type="match status" value="1"/>
</dbReference>